<sequence>MNILAWPEDVCPINEDWQLLSNSKTFTSPFNGSSQTVRFPGSRWRCELTFSNLSEEKSRKLEALVAALDGMSGRVRISSWIRKGKEGYGTPKISSAGQSGSVLQTSGWKRNMRVLQQGDRLTIGNELKMVVADVVSDNEGRAVISISPMLRTPPALNEEVIIKAPFGVFRLSDNEQGKFQHRRLGYSNVTLSFEEVLY</sequence>
<dbReference type="Proteomes" id="UP000183920">
    <property type="component" value="Unassembled WGS sequence"/>
</dbReference>
<proteinExistence type="predicted"/>
<gene>
    <name evidence="1" type="ORF">BN1804_01936</name>
</gene>
<dbReference type="EMBL" id="CVRY01000004">
    <property type="protein sequence ID" value="CRL62407.1"/>
    <property type="molecule type" value="Genomic_DNA"/>
</dbReference>
<protein>
    <recommendedName>
        <fullName evidence="3">Phage protein</fullName>
    </recommendedName>
</protein>
<dbReference type="AlphaFoldDB" id="A0A0G4Q8X8"/>
<evidence type="ECO:0000313" key="2">
    <source>
        <dbReference type="Proteomes" id="UP000183920"/>
    </source>
</evidence>
<accession>A0A0G4Q8X8</accession>
<reference evidence="2" key="1">
    <citation type="submission" date="2015-06" db="EMBL/GenBank/DDBJ databases">
        <authorList>
            <person name="Urmite Genomes"/>
        </authorList>
    </citation>
    <scope>NUCLEOTIDE SEQUENCE [LARGE SCALE GENOMIC DNA]</scope>
    <source>
        <strain evidence="2">CSUR P1867</strain>
    </source>
</reference>
<evidence type="ECO:0008006" key="3">
    <source>
        <dbReference type="Google" id="ProtNLM"/>
    </source>
</evidence>
<name>A0A0G4Q8X8_9GAMM</name>
<evidence type="ECO:0000313" key="1">
    <source>
        <dbReference type="EMBL" id="CRL62407.1"/>
    </source>
</evidence>
<dbReference type="RefSeq" id="WP_072063872.1">
    <property type="nucleotide sequence ID" value="NZ_CAXOKJ010000010.1"/>
</dbReference>
<organism evidence="1 2">
    <name type="scientific">Proteus penneri</name>
    <dbReference type="NCBI Taxonomy" id="102862"/>
    <lineage>
        <taxon>Bacteria</taxon>
        <taxon>Pseudomonadati</taxon>
        <taxon>Pseudomonadota</taxon>
        <taxon>Gammaproteobacteria</taxon>
        <taxon>Enterobacterales</taxon>
        <taxon>Morganellaceae</taxon>
        <taxon>Proteus</taxon>
    </lineage>
</organism>